<dbReference type="RefSeq" id="WP_049550026.1">
    <property type="nucleotide sequence ID" value="NZ_RBCK01000003.1"/>
</dbReference>
<dbReference type="AlphaFoldDB" id="A0A3B0BHI0"/>
<gene>
    <name evidence="1" type="ORF">D7D54_08355</name>
</gene>
<dbReference type="Proteomes" id="UP000280509">
    <property type="component" value="Unassembled WGS sequence"/>
</dbReference>
<dbReference type="EMBL" id="RBCK01000003">
    <property type="protein sequence ID" value="RKN71306.1"/>
    <property type="molecule type" value="Genomic_DNA"/>
</dbReference>
<keyword evidence="2" id="KW-1185">Reference proteome</keyword>
<name>A0A3B0BHI0_9STRE</name>
<proteinExistence type="predicted"/>
<sequence>MSQKETFQSNLAEIDEIIIKCEKNGNKEFADKIKEKLNNIFRSYASEVYFDDGLDTIYSNYDVSKVFNLAKALYSGNEVQQEYSYAVFREIAKLYNDIDTNLPK</sequence>
<comment type="caution">
    <text evidence="1">The sequence shown here is derived from an EMBL/GenBank/DDBJ whole genome shotgun (WGS) entry which is preliminary data.</text>
</comment>
<evidence type="ECO:0000313" key="1">
    <source>
        <dbReference type="EMBL" id="RKN71306.1"/>
    </source>
</evidence>
<evidence type="ECO:0000313" key="2">
    <source>
        <dbReference type="Proteomes" id="UP000280509"/>
    </source>
</evidence>
<organism evidence="1 2">
    <name type="scientific">Streptococcus chosunensis</name>
    <dbReference type="NCBI Taxonomy" id="2707003"/>
    <lineage>
        <taxon>Bacteria</taxon>
        <taxon>Bacillati</taxon>
        <taxon>Bacillota</taxon>
        <taxon>Bacilli</taxon>
        <taxon>Lactobacillales</taxon>
        <taxon>Streptococcaceae</taxon>
        <taxon>Streptococcus</taxon>
        <taxon>Streptococcus mitis group</taxon>
    </lineage>
</organism>
<reference evidence="1 2" key="1">
    <citation type="submission" date="2018-09" db="EMBL/GenBank/DDBJ databases">
        <title>Draft genome sequence of Streptococcus sp. KCOM 1699 (=ChDC B353).</title>
        <authorList>
            <person name="Kook J.-K."/>
            <person name="Park S.-N."/>
            <person name="Lim Y.K."/>
        </authorList>
    </citation>
    <scope>NUCLEOTIDE SEQUENCE [LARGE SCALE GENOMIC DNA]</scope>
    <source>
        <strain evidence="1 2">ChDC B353</strain>
    </source>
</reference>
<protein>
    <submittedName>
        <fullName evidence="1">Uncharacterized protein</fullName>
    </submittedName>
</protein>
<accession>A0A3B0BHI0</accession>